<feature type="compositionally biased region" description="Basic and acidic residues" evidence="1">
    <location>
        <begin position="220"/>
        <end position="240"/>
    </location>
</feature>
<dbReference type="Gene3D" id="3.10.100.10">
    <property type="entry name" value="Mannose-Binding Protein A, subunit A"/>
    <property type="match status" value="1"/>
</dbReference>
<dbReference type="SUPFAM" id="SSF56436">
    <property type="entry name" value="C-type lectin-like"/>
    <property type="match status" value="1"/>
</dbReference>
<proteinExistence type="predicted"/>
<dbReference type="AlphaFoldDB" id="A0AAV4BAT2"/>
<accession>A0AAV4BAT2</accession>
<dbReference type="SMART" id="SM00034">
    <property type="entry name" value="CLECT"/>
    <property type="match status" value="1"/>
</dbReference>
<dbReference type="InterPro" id="IPR016187">
    <property type="entry name" value="CTDL_fold"/>
</dbReference>
<evidence type="ECO:0000313" key="4">
    <source>
        <dbReference type="EMBL" id="GFO16262.1"/>
    </source>
</evidence>
<keyword evidence="2" id="KW-0732">Signal</keyword>
<dbReference type="CDD" id="cd00037">
    <property type="entry name" value="CLECT"/>
    <property type="match status" value="1"/>
</dbReference>
<sequence>MFVLAIFATFPLCAVPIYARTAAVTCPSGNPEGSKQFVKPFKGKCFKFYAQPDSKKQYWEAQKECEKNKGNLAMPKTKEVNQFLVESLLEYDMTEEVFIGLDDMDKEDNFKWKDGSELMKPKFYQNFATGTGIFRQRGGQSKDCVTLDPVSNTWRDIECRRNILQRLTGYKKKERSFVCEAENRDNNESGPDSDATGSSENGEKTGGDSSAGDSAGNKSAKKDKNYNPLSNDKHKQDKHNASNSFKHCKDEQDNFKEDQDFDSPLDGDDEQDNFKGVQDFDSPIDGDGDVQNHPIDDDKSPANDWDEIYDRKGSCIDWNQDADDGDESAPVDWDEFYDGRINPFNWKDDDDDDDDNDKTPPIDWDEIYNGPKGFPIDWSQDDDAGSVDWE</sequence>
<evidence type="ECO:0000259" key="3">
    <source>
        <dbReference type="PROSITE" id="PS50041"/>
    </source>
</evidence>
<feature type="chain" id="PRO_5043909952" evidence="2">
    <location>
        <begin position="20"/>
        <end position="390"/>
    </location>
</feature>
<dbReference type="Pfam" id="PF00059">
    <property type="entry name" value="Lectin_C"/>
    <property type="match status" value="1"/>
</dbReference>
<feature type="compositionally biased region" description="Acidic residues" evidence="1">
    <location>
        <begin position="320"/>
        <end position="336"/>
    </location>
</feature>
<feature type="compositionally biased region" description="Low complexity" evidence="1">
    <location>
        <begin position="207"/>
        <end position="218"/>
    </location>
</feature>
<dbReference type="EMBL" id="BLXT01004656">
    <property type="protein sequence ID" value="GFO16262.1"/>
    <property type="molecule type" value="Genomic_DNA"/>
</dbReference>
<gene>
    <name evidence="4" type="ORF">PoB_004276700</name>
</gene>
<name>A0AAV4BAT2_9GAST</name>
<evidence type="ECO:0000256" key="1">
    <source>
        <dbReference type="SAM" id="MobiDB-lite"/>
    </source>
</evidence>
<dbReference type="PROSITE" id="PS50041">
    <property type="entry name" value="C_TYPE_LECTIN_2"/>
    <property type="match status" value="1"/>
</dbReference>
<evidence type="ECO:0000256" key="2">
    <source>
        <dbReference type="SAM" id="SignalP"/>
    </source>
</evidence>
<dbReference type="PANTHER" id="PTHR22801:SF63">
    <property type="entry name" value="C-TYPE LECTIN DOMAIN-CONTAINING PROTEIN"/>
    <property type="match status" value="1"/>
</dbReference>
<comment type="caution">
    <text evidence="4">The sequence shown here is derived from an EMBL/GenBank/DDBJ whole genome shotgun (WGS) entry which is preliminary data.</text>
</comment>
<keyword evidence="5" id="KW-1185">Reference proteome</keyword>
<feature type="compositionally biased region" description="Acidic residues" evidence="1">
    <location>
        <begin position="379"/>
        <end position="390"/>
    </location>
</feature>
<feature type="compositionally biased region" description="Acidic residues" evidence="1">
    <location>
        <begin position="259"/>
        <end position="271"/>
    </location>
</feature>
<dbReference type="Proteomes" id="UP000735302">
    <property type="component" value="Unassembled WGS sequence"/>
</dbReference>
<feature type="region of interest" description="Disordered" evidence="1">
    <location>
        <begin position="181"/>
        <end position="390"/>
    </location>
</feature>
<organism evidence="4 5">
    <name type="scientific">Plakobranchus ocellatus</name>
    <dbReference type="NCBI Taxonomy" id="259542"/>
    <lineage>
        <taxon>Eukaryota</taxon>
        <taxon>Metazoa</taxon>
        <taxon>Spiralia</taxon>
        <taxon>Lophotrochozoa</taxon>
        <taxon>Mollusca</taxon>
        <taxon>Gastropoda</taxon>
        <taxon>Heterobranchia</taxon>
        <taxon>Euthyneura</taxon>
        <taxon>Panpulmonata</taxon>
        <taxon>Sacoglossa</taxon>
        <taxon>Placobranchoidea</taxon>
        <taxon>Plakobranchidae</taxon>
        <taxon>Plakobranchus</taxon>
    </lineage>
</organism>
<reference evidence="4 5" key="1">
    <citation type="journal article" date="2021" name="Elife">
        <title>Chloroplast acquisition without the gene transfer in kleptoplastic sea slugs, Plakobranchus ocellatus.</title>
        <authorList>
            <person name="Maeda T."/>
            <person name="Takahashi S."/>
            <person name="Yoshida T."/>
            <person name="Shimamura S."/>
            <person name="Takaki Y."/>
            <person name="Nagai Y."/>
            <person name="Toyoda A."/>
            <person name="Suzuki Y."/>
            <person name="Arimoto A."/>
            <person name="Ishii H."/>
            <person name="Satoh N."/>
            <person name="Nishiyama T."/>
            <person name="Hasebe M."/>
            <person name="Maruyama T."/>
            <person name="Minagawa J."/>
            <person name="Obokata J."/>
            <person name="Shigenobu S."/>
        </authorList>
    </citation>
    <scope>NUCLEOTIDE SEQUENCE [LARGE SCALE GENOMIC DNA]</scope>
</reference>
<feature type="domain" description="C-type lectin" evidence="3">
    <location>
        <begin position="41"/>
        <end position="161"/>
    </location>
</feature>
<dbReference type="PANTHER" id="PTHR22801">
    <property type="entry name" value="LITHOSTATHINE"/>
    <property type="match status" value="1"/>
</dbReference>
<evidence type="ECO:0000313" key="5">
    <source>
        <dbReference type="Proteomes" id="UP000735302"/>
    </source>
</evidence>
<dbReference type="InterPro" id="IPR001304">
    <property type="entry name" value="C-type_lectin-like"/>
</dbReference>
<dbReference type="InterPro" id="IPR016186">
    <property type="entry name" value="C-type_lectin-like/link_sf"/>
</dbReference>
<feature type="compositionally biased region" description="Basic and acidic residues" evidence="1">
    <location>
        <begin position="247"/>
        <end position="258"/>
    </location>
</feature>
<dbReference type="InterPro" id="IPR050801">
    <property type="entry name" value="Ca-Dep_Lectins_ImmuneDev"/>
</dbReference>
<feature type="signal peptide" evidence="2">
    <location>
        <begin position="1"/>
        <end position="19"/>
    </location>
</feature>
<protein>
    <submittedName>
        <fullName evidence="4">Collectin-11</fullName>
    </submittedName>
</protein>